<dbReference type="OrthoDB" id="1493979at2"/>
<keyword evidence="5" id="KW-1185">Reference proteome</keyword>
<reference evidence="3 5" key="2">
    <citation type="submission" date="2016-11" db="EMBL/GenBank/DDBJ databases">
        <title>Whole genomes of Flavobacteriaceae.</title>
        <authorList>
            <person name="Stine C."/>
            <person name="Li C."/>
            <person name="Tadesse D."/>
        </authorList>
    </citation>
    <scope>NUCLEOTIDE SEQUENCE [LARGE SCALE GENOMIC DNA]</scope>
    <source>
        <strain evidence="3 5">ATCC 29551</strain>
    </source>
</reference>
<comment type="caution">
    <text evidence="2">The sequence shown here is derived from an EMBL/GenBank/DDBJ whole genome shotgun (WGS) entry which is preliminary data.</text>
</comment>
<accession>A0A086AFB0</accession>
<dbReference type="Proteomes" id="UP000028712">
    <property type="component" value="Unassembled WGS sequence"/>
</dbReference>
<proteinExistence type="predicted"/>
<name>A0A086AFB0_FLAHY</name>
<evidence type="ECO:0000313" key="5">
    <source>
        <dbReference type="Proteomes" id="UP000198424"/>
    </source>
</evidence>
<evidence type="ECO:0000313" key="3">
    <source>
        <dbReference type="EMBL" id="OXA98223.1"/>
    </source>
</evidence>
<reference evidence="2 4" key="1">
    <citation type="submission" date="2014-07" db="EMBL/GenBank/DDBJ databases">
        <title>Genome of Flavobacterium hydatis DSM 2063.</title>
        <authorList>
            <person name="Pipes S.E."/>
            <person name="Stropko S.J."/>
            <person name="Newman J.D."/>
        </authorList>
    </citation>
    <scope>NUCLEOTIDE SEQUENCE [LARGE SCALE GENOMIC DNA]</scope>
    <source>
        <strain evidence="2 4">DSM 2063</strain>
    </source>
</reference>
<dbReference type="EMBL" id="MUGY01000001">
    <property type="protein sequence ID" value="OXA98223.1"/>
    <property type="molecule type" value="Genomic_DNA"/>
</dbReference>
<evidence type="ECO:0000313" key="4">
    <source>
        <dbReference type="Proteomes" id="UP000028712"/>
    </source>
</evidence>
<gene>
    <name evidence="3" type="ORF">B0A62_00005</name>
    <name evidence="2" type="ORF">IW20_14640</name>
</gene>
<protein>
    <submittedName>
        <fullName evidence="2">Uncharacterized protein</fullName>
    </submittedName>
</protein>
<feature type="transmembrane region" description="Helical" evidence="1">
    <location>
        <begin position="60"/>
        <end position="79"/>
    </location>
</feature>
<evidence type="ECO:0000256" key="1">
    <source>
        <dbReference type="SAM" id="Phobius"/>
    </source>
</evidence>
<keyword evidence="1" id="KW-0472">Membrane</keyword>
<dbReference type="EMBL" id="JPRM01000022">
    <property type="protein sequence ID" value="KFF15374.1"/>
    <property type="molecule type" value="Genomic_DNA"/>
</dbReference>
<dbReference type="Proteomes" id="UP000198424">
    <property type="component" value="Unassembled WGS sequence"/>
</dbReference>
<dbReference type="RefSeq" id="WP_035623536.1">
    <property type="nucleotide sequence ID" value="NZ_JBEWQG010000004.1"/>
</dbReference>
<keyword evidence="1" id="KW-0812">Transmembrane</keyword>
<organism evidence="2 4">
    <name type="scientific">Flavobacterium hydatis</name>
    <name type="common">Cytophaga aquatilis</name>
    <dbReference type="NCBI Taxonomy" id="991"/>
    <lineage>
        <taxon>Bacteria</taxon>
        <taxon>Pseudomonadati</taxon>
        <taxon>Bacteroidota</taxon>
        <taxon>Flavobacteriia</taxon>
        <taxon>Flavobacteriales</taxon>
        <taxon>Flavobacteriaceae</taxon>
        <taxon>Flavobacterium</taxon>
    </lineage>
</organism>
<sequence>MILGWWGSFSNEFLLSHYGYDFDAMNDIERFKNVTLKNLDKVKELETNILGIGWPLKATLFFLIYSPYLLIVYISTYFYKKRVTTSF</sequence>
<evidence type="ECO:0000313" key="2">
    <source>
        <dbReference type="EMBL" id="KFF15374.1"/>
    </source>
</evidence>
<keyword evidence="1" id="KW-1133">Transmembrane helix</keyword>
<dbReference type="AlphaFoldDB" id="A0A086AFB0"/>